<gene>
    <name evidence="7" type="primary">LOC106160735</name>
</gene>
<dbReference type="PANTHER" id="PTHR10671">
    <property type="entry name" value="EPITHELIAL MEMBRANE PROTEIN-RELATED"/>
    <property type="match status" value="1"/>
</dbReference>
<evidence type="ECO:0000256" key="2">
    <source>
        <dbReference type="ARBA" id="ARBA00022692"/>
    </source>
</evidence>
<feature type="transmembrane region" description="Helical" evidence="5">
    <location>
        <begin position="114"/>
        <end position="136"/>
    </location>
</feature>
<dbReference type="Gene3D" id="1.20.140.150">
    <property type="match status" value="1"/>
</dbReference>
<keyword evidence="4 5" id="KW-0472">Membrane</keyword>
<evidence type="ECO:0000256" key="5">
    <source>
        <dbReference type="SAM" id="Phobius"/>
    </source>
</evidence>
<dbReference type="InterPro" id="IPR050579">
    <property type="entry name" value="PMP-22/EMP/MP20-like"/>
</dbReference>
<dbReference type="STRING" id="7574.A0A1S3I4U7"/>
<keyword evidence="2 5" id="KW-0812">Transmembrane</keyword>
<feature type="transmembrane region" description="Helical" evidence="5">
    <location>
        <begin position="79"/>
        <end position="102"/>
    </location>
</feature>
<protein>
    <submittedName>
        <fullName evidence="7">Uncharacterized protein LOC106160735</fullName>
    </submittedName>
</protein>
<keyword evidence="6" id="KW-1185">Reference proteome</keyword>
<dbReference type="OrthoDB" id="6149483at2759"/>
<sequence>MPTHVRTTHVTTSSHVAAVHHISFRGLAGAIFILVALSCVLYVIGFSTTAWAVRGSSYTGLWQRCTCYTVKGADDWFHAVQAMITIGLIGLFIGMLLITLYLCIHSLACSKSTILLSLTIVCFLSVIFMLIGFIIWGIKQESDVDFSFGITVVASILCLIAGILSLVQMRKSGLA</sequence>
<feature type="transmembrane region" description="Helical" evidence="5">
    <location>
        <begin position="30"/>
        <end position="53"/>
    </location>
</feature>
<dbReference type="RefSeq" id="XP_013392856.1">
    <property type="nucleotide sequence ID" value="XM_013537402.1"/>
</dbReference>
<dbReference type="AlphaFoldDB" id="A0A1S3I4U7"/>
<evidence type="ECO:0000256" key="3">
    <source>
        <dbReference type="ARBA" id="ARBA00022989"/>
    </source>
</evidence>
<dbReference type="GO" id="GO:0005886">
    <property type="term" value="C:plasma membrane"/>
    <property type="evidence" value="ECO:0007669"/>
    <property type="project" value="TreeGrafter"/>
</dbReference>
<dbReference type="OMA" id="ASIWLKI"/>
<feature type="transmembrane region" description="Helical" evidence="5">
    <location>
        <begin position="148"/>
        <end position="167"/>
    </location>
</feature>
<organism evidence="6 7">
    <name type="scientific">Lingula anatina</name>
    <name type="common">Brachiopod</name>
    <name type="synonym">Lingula unguis</name>
    <dbReference type="NCBI Taxonomy" id="7574"/>
    <lineage>
        <taxon>Eukaryota</taxon>
        <taxon>Metazoa</taxon>
        <taxon>Spiralia</taxon>
        <taxon>Lophotrochozoa</taxon>
        <taxon>Brachiopoda</taxon>
        <taxon>Linguliformea</taxon>
        <taxon>Lingulata</taxon>
        <taxon>Lingulida</taxon>
        <taxon>Linguloidea</taxon>
        <taxon>Lingulidae</taxon>
        <taxon>Lingula</taxon>
    </lineage>
</organism>
<accession>A0A1S3I4U7</accession>
<dbReference type="KEGG" id="lak:106160735"/>
<evidence type="ECO:0000256" key="4">
    <source>
        <dbReference type="ARBA" id="ARBA00023136"/>
    </source>
</evidence>
<name>A0A1S3I4U7_LINAN</name>
<comment type="subcellular location">
    <subcellularLocation>
        <location evidence="1">Membrane</location>
        <topology evidence="1">Multi-pass membrane protein</topology>
    </subcellularLocation>
</comment>
<evidence type="ECO:0000313" key="7">
    <source>
        <dbReference type="RefSeq" id="XP_013392856.1"/>
    </source>
</evidence>
<evidence type="ECO:0000313" key="6">
    <source>
        <dbReference type="Proteomes" id="UP000085678"/>
    </source>
</evidence>
<reference evidence="7" key="1">
    <citation type="submission" date="2025-08" db="UniProtKB">
        <authorList>
            <consortium name="RefSeq"/>
        </authorList>
    </citation>
    <scope>IDENTIFICATION</scope>
    <source>
        <tissue evidence="7">Gonads</tissue>
    </source>
</reference>
<dbReference type="PANTHER" id="PTHR10671:SF108">
    <property type="entry name" value="CLAUDIN FAMILY PROTEIN-RELATED"/>
    <property type="match status" value="1"/>
</dbReference>
<dbReference type="InParanoid" id="A0A1S3I4U7"/>
<dbReference type="GeneID" id="106160735"/>
<keyword evidence="3 5" id="KW-1133">Transmembrane helix</keyword>
<evidence type="ECO:0000256" key="1">
    <source>
        <dbReference type="ARBA" id="ARBA00004141"/>
    </source>
</evidence>
<proteinExistence type="predicted"/>
<dbReference type="Proteomes" id="UP000085678">
    <property type="component" value="Unplaced"/>
</dbReference>